<feature type="region of interest" description="Disordered" evidence="1">
    <location>
        <begin position="62"/>
        <end position="105"/>
    </location>
</feature>
<feature type="chain" id="PRO_5009133514" description="Secreted protein" evidence="2">
    <location>
        <begin position="23"/>
        <end position="105"/>
    </location>
</feature>
<dbReference type="AlphaFoldDB" id="A0A1E3NUZ0"/>
<dbReference type="RefSeq" id="XP_019020591.1">
    <property type="nucleotide sequence ID" value="XM_019165151.1"/>
</dbReference>
<evidence type="ECO:0000256" key="1">
    <source>
        <dbReference type="SAM" id="MobiDB-lite"/>
    </source>
</evidence>
<evidence type="ECO:0000313" key="4">
    <source>
        <dbReference type="Proteomes" id="UP000094455"/>
    </source>
</evidence>
<organism evidence="3 4">
    <name type="scientific">Pichia membranifaciens NRRL Y-2026</name>
    <dbReference type="NCBI Taxonomy" id="763406"/>
    <lineage>
        <taxon>Eukaryota</taxon>
        <taxon>Fungi</taxon>
        <taxon>Dikarya</taxon>
        <taxon>Ascomycota</taxon>
        <taxon>Saccharomycotina</taxon>
        <taxon>Pichiomycetes</taxon>
        <taxon>Pichiales</taxon>
        <taxon>Pichiaceae</taxon>
        <taxon>Pichia</taxon>
    </lineage>
</organism>
<feature type="signal peptide" evidence="2">
    <location>
        <begin position="1"/>
        <end position="22"/>
    </location>
</feature>
<proteinExistence type="predicted"/>
<feature type="compositionally biased region" description="Pro residues" evidence="1">
    <location>
        <begin position="79"/>
        <end position="91"/>
    </location>
</feature>
<reference evidence="3 4" key="1">
    <citation type="journal article" date="2016" name="Proc. Natl. Acad. Sci. U.S.A.">
        <title>Comparative genomics of biotechnologically important yeasts.</title>
        <authorList>
            <person name="Riley R."/>
            <person name="Haridas S."/>
            <person name="Wolfe K.H."/>
            <person name="Lopes M.R."/>
            <person name="Hittinger C.T."/>
            <person name="Goeker M."/>
            <person name="Salamov A.A."/>
            <person name="Wisecaver J.H."/>
            <person name="Long T.M."/>
            <person name="Calvey C.H."/>
            <person name="Aerts A.L."/>
            <person name="Barry K.W."/>
            <person name="Choi C."/>
            <person name="Clum A."/>
            <person name="Coughlan A.Y."/>
            <person name="Deshpande S."/>
            <person name="Douglass A.P."/>
            <person name="Hanson S.J."/>
            <person name="Klenk H.-P."/>
            <person name="LaButti K.M."/>
            <person name="Lapidus A."/>
            <person name="Lindquist E.A."/>
            <person name="Lipzen A.M."/>
            <person name="Meier-Kolthoff J.P."/>
            <person name="Ohm R.A."/>
            <person name="Otillar R.P."/>
            <person name="Pangilinan J.L."/>
            <person name="Peng Y."/>
            <person name="Rokas A."/>
            <person name="Rosa C.A."/>
            <person name="Scheuner C."/>
            <person name="Sibirny A.A."/>
            <person name="Slot J.C."/>
            <person name="Stielow J.B."/>
            <person name="Sun H."/>
            <person name="Kurtzman C.P."/>
            <person name="Blackwell M."/>
            <person name="Grigoriev I.V."/>
            <person name="Jeffries T.W."/>
        </authorList>
    </citation>
    <scope>NUCLEOTIDE SEQUENCE [LARGE SCALE GENOMIC DNA]</scope>
    <source>
        <strain evidence="3 4">NRRL Y-2026</strain>
    </source>
</reference>
<protein>
    <recommendedName>
        <fullName evidence="5">Secreted protein</fullName>
    </recommendedName>
</protein>
<name>A0A1E3NUZ0_9ASCO</name>
<keyword evidence="2" id="KW-0732">Signal</keyword>
<feature type="compositionally biased region" description="Polar residues" evidence="1">
    <location>
        <begin position="65"/>
        <end position="77"/>
    </location>
</feature>
<dbReference type="GeneID" id="30181838"/>
<dbReference type="EMBL" id="KV454001">
    <property type="protein sequence ID" value="ODQ49478.1"/>
    <property type="molecule type" value="Genomic_DNA"/>
</dbReference>
<dbReference type="Proteomes" id="UP000094455">
    <property type="component" value="Unassembled WGS sequence"/>
</dbReference>
<accession>A0A1E3NUZ0</accession>
<sequence length="105" mass="11133">MGASCGWLWLWVALALSWSVGGAGVVHFPLMLSWFWLSSSSPLCGSGCVLPLVSPCLARSEDRTAGQSPSSTLSGQSPVPRPAPYPLPLPPFTHLSTLRLDQPDS</sequence>
<evidence type="ECO:0008006" key="5">
    <source>
        <dbReference type="Google" id="ProtNLM"/>
    </source>
</evidence>
<gene>
    <name evidence="3" type="ORF">PICMEDRAFT_9940</name>
</gene>
<keyword evidence="4" id="KW-1185">Reference proteome</keyword>
<evidence type="ECO:0000256" key="2">
    <source>
        <dbReference type="SAM" id="SignalP"/>
    </source>
</evidence>
<evidence type="ECO:0000313" key="3">
    <source>
        <dbReference type="EMBL" id="ODQ49478.1"/>
    </source>
</evidence>